<feature type="non-terminal residue" evidence="1">
    <location>
        <position position="57"/>
    </location>
</feature>
<proteinExistence type="predicted"/>
<accession>A0AAD8E492</accession>
<protein>
    <submittedName>
        <fullName evidence="1">Uncharacterized protein</fullName>
    </submittedName>
</protein>
<comment type="caution">
    <text evidence="1">The sequence shown here is derived from an EMBL/GenBank/DDBJ whole genome shotgun (WGS) entry which is preliminary data.</text>
</comment>
<evidence type="ECO:0000313" key="1">
    <source>
        <dbReference type="EMBL" id="KAJ9576057.1"/>
    </source>
</evidence>
<name>A0AAD8E492_DIPPU</name>
<dbReference type="Proteomes" id="UP001233999">
    <property type="component" value="Unassembled WGS sequence"/>
</dbReference>
<sequence length="57" mass="6264">TAVYEVADDLAELPGRPVCLHASDINSSNSSSFLTFFLGGQFLRKLIHILNNLTLPF</sequence>
<reference evidence="1" key="2">
    <citation type="submission" date="2023-05" db="EMBL/GenBank/DDBJ databases">
        <authorList>
            <person name="Fouks B."/>
        </authorList>
    </citation>
    <scope>NUCLEOTIDE SEQUENCE</scope>
    <source>
        <strain evidence="1">Stay&amp;Tobe</strain>
        <tissue evidence="1">Testes</tissue>
    </source>
</reference>
<gene>
    <name evidence="1" type="ORF">L9F63_007022</name>
</gene>
<organism evidence="1 2">
    <name type="scientific">Diploptera punctata</name>
    <name type="common">Pacific beetle cockroach</name>
    <dbReference type="NCBI Taxonomy" id="6984"/>
    <lineage>
        <taxon>Eukaryota</taxon>
        <taxon>Metazoa</taxon>
        <taxon>Ecdysozoa</taxon>
        <taxon>Arthropoda</taxon>
        <taxon>Hexapoda</taxon>
        <taxon>Insecta</taxon>
        <taxon>Pterygota</taxon>
        <taxon>Neoptera</taxon>
        <taxon>Polyneoptera</taxon>
        <taxon>Dictyoptera</taxon>
        <taxon>Blattodea</taxon>
        <taxon>Blaberoidea</taxon>
        <taxon>Blaberidae</taxon>
        <taxon>Diplopterinae</taxon>
        <taxon>Diploptera</taxon>
    </lineage>
</organism>
<evidence type="ECO:0000313" key="2">
    <source>
        <dbReference type="Proteomes" id="UP001233999"/>
    </source>
</evidence>
<dbReference type="AlphaFoldDB" id="A0AAD8E492"/>
<dbReference type="EMBL" id="JASPKZ010009809">
    <property type="protein sequence ID" value="KAJ9576057.1"/>
    <property type="molecule type" value="Genomic_DNA"/>
</dbReference>
<feature type="non-terminal residue" evidence="1">
    <location>
        <position position="1"/>
    </location>
</feature>
<reference evidence="1" key="1">
    <citation type="journal article" date="2023" name="IScience">
        <title>Live-bearing cockroach genome reveals convergent evolutionary mechanisms linked to viviparity in insects and beyond.</title>
        <authorList>
            <person name="Fouks B."/>
            <person name="Harrison M.C."/>
            <person name="Mikhailova A.A."/>
            <person name="Marchal E."/>
            <person name="English S."/>
            <person name="Carruthers M."/>
            <person name="Jennings E.C."/>
            <person name="Chiamaka E.L."/>
            <person name="Frigard R.A."/>
            <person name="Pippel M."/>
            <person name="Attardo G.M."/>
            <person name="Benoit J.B."/>
            <person name="Bornberg-Bauer E."/>
            <person name="Tobe S.S."/>
        </authorList>
    </citation>
    <scope>NUCLEOTIDE SEQUENCE</scope>
    <source>
        <strain evidence="1">Stay&amp;Tobe</strain>
    </source>
</reference>
<keyword evidence="2" id="KW-1185">Reference proteome</keyword>